<feature type="transmembrane region" description="Helical" evidence="16">
    <location>
        <begin position="112"/>
        <end position="133"/>
    </location>
</feature>
<evidence type="ECO:0000256" key="4">
    <source>
        <dbReference type="ARBA" id="ARBA00021095"/>
    </source>
</evidence>
<keyword evidence="6" id="KW-0679">Respiratory chain</keyword>
<keyword evidence="7 16" id="KW-0812">Transmembrane</keyword>
<sequence length="144" mass="16687">MKLLMMISIWFISSNHPISMILILIFSTLLMNFYIYIQLKSTWFPLMVTLLILGGMLAIFLYITSLTPNKKFHMIKIPILLSTMVLMIKTKTNLFMNFQQNQVFNMFTNSPTTLIIIMMIYLLVTLIAIMMMIKAAMAPMKSSN</sequence>
<keyword evidence="10 16" id="KW-1133">Transmembrane helix</keyword>
<dbReference type="CTD" id="4541"/>
<keyword evidence="9" id="KW-0249">Electron transport</keyword>
<evidence type="ECO:0000256" key="10">
    <source>
        <dbReference type="ARBA" id="ARBA00022989"/>
    </source>
</evidence>
<evidence type="ECO:0000256" key="15">
    <source>
        <dbReference type="ARBA" id="ARBA00049551"/>
    </source>
</evidence>
<evidence type="ECO:0000256" key="6">
    <source>
        <dbReference type="ARBA" id="ARBA00022660"/>
    </source>
</evidence>
<dbReference type="PANTHER" id="PTHR11435">
    <property type="entry name" value="NADH UBIQUINONE OXIDOREDUCTASE SUBUNIT ND6"/>
    <property type="match status" value="1"/>
</dbReference>
<dbReference type="GO" id="GO:0031966">
    <property type="term" value="C:mitochondrial membrane"/>
    <property type="evidence" value="ECO:0007669"/>
    <property type="project" value="UniProtKB-SubCell"/>
</dbReference>
<dbReference type="AlphaFoldDB" id="A0A1P8AGD5"/>
<gene>
    <name evidence="17" type="primary">ND6</name>
</gene>
<evidence type="ECO:0000256" key="14">
    <source>
        <dbReference type="ARBA" id="ARBA00031019"/>
    </source>
</evidence>
<feature type="transmembrane region" description="Helical" evidence="16">
    <location>
        <begin position="43"/>
        <end position="63"/>
    </location>
</feature>
<keyword evidence="11" id="KW-0520">NAD</keyword>
<comment type="catalytic activity">
    <reaction evidence="15">
        <text>a ubiquinone + NADH + 5 H(+)(in) = a ubiquinol + NAD(+) + 4 H(+)(out)</text>
        <dbReference type="Rhea" id="RHEA:29091"/>
        <dbReference type="Rhea" id="RHEA-COMP:9565"/>
        <dbReference type="Rhea" id="RHEA-COMP:9566"/>
        <dbReference type="ChEBI" id="CHEBI:15378"/>
        <dbReference type="ChEBI" id="CHEBI:16389"/>
        <dbReference type="ChEBI" id="CHEBI:17976"/>
        <dbReference type="ChEBI" id="CHEBI:57540"/>
        <dbReference type="ChEBI" id="CHEBI:57945"/>
        <dbReference type="EC" id="7.1.1.2"/>
    </reaction>
</comment>
<keyword evidence="12 17" id="KW-0496">Mitochondrion</keyword>
<dbReference type="InterPro" id="IPR050269">
    <property type="entry name" value="ComplexI_Subunit6"/>
</dbReference>
<comment type="similarity">
    <text evidence="2">Belongs to the complex I subunit 6 family.</text>
</comment>
<dbReference type="EC" id="7.1.1.2" evidence="3"/>
<dbReference type="EMBL" id="KR907251">
    <property type="protein sequence ID" value="AMX74169.1"/>
    <property type="molecule type" value="Genomic_DNA"/>
</dbReference>
<keyword evidence="13 16" id="KW-0472">Membrane</keyword>
<evidence type="ECO:0000256" key="11">
    <source>
        <dbReference type="ARBA" id="ARBA00023027"/>
    </source>
</evidence>
<evidence type="ECO:0000313" key="17">
    <source>
        <dbReference type="EMBL" id="AMX74169.1"/>
    </source>
</evidence>
<reference evidence="17" key="1">
    <citation type="journal article" date="2018" name="Ticks Tick Borne Dis.">
        <title>Integrative taxonomy of Afrotropical Ornithodoros (Ornithodoros) (Acari: Ixodida: Argasidae).</title>
        <authorList>
            <person name="Bakkes D.K."/>
            <person name="De Klerk D."/>
            <person name="Latif A.A."/>
            <person name="Mans B.J."/>
        </authorList>
    </citation>
    <scope>NUCLEOTIDE SEQUENCE</scope>
</reference>
<keyword evidence="5" id="KW-0813">Transport</keyword>
<keyword evidence="8" id="KW-1278">Translocase</keyword>
<name>A0A1P8AGD5_9ACAR</name>
<comment type="subcellular location">
    <subcellularLocation>
        <location evidence="1">Mitochondrion membrane</location>
        <topology evidence="1">Multi-pass membrane protein</topology>
    </subcellularLocation>
</comment>
<evidence type="ECO:0000256" key="8">
    <source>
        <dbReference type="ARBA" id="ARBA00022967"/>
    </source>
</evidence>
<evidence type="ECO:0000256" key="13">
    <source>
        <dbReference type="ARBA" id="ARBA00023136"/>
    </source>
</evidence>
<dbReference type="GO" id="GO:0008137">
    <property type="term" value="F:NADH dehydrogenase (ubiquinone) activity"/>
    <property type="evidence" value="ECO:0007669"/>
    <property type="project" value="UniProtKB-EC"/>
</dbReference>
<protein>
    <recommendedName>
        <fullName evidence="4">NADH-ubiquinone oxidoreductase chain 6</fullName>
        <ecNumber evidence="3">7.1.1.2</ecNumber>
    </recommendedName>
    <alternativeName>
        <fullName evidence="14">NADH dehydrogenase subunit 6</fullName>
    </alternativeName>
</protein>
<evidence type="ECO:0000256" key="1">
    <source>
        <dbReference type="ARBA" id="ARBA00004225"/>
    </source>
</evidence>
<geneLocation type="mitochondrion" evidence="17"/>
<evidence type="ECO:0000256" key="2">
    <source>
        <dbReference type="ARBA" id="ARBA00005698"/>
    </source>
</evidence>
<evidence type="ECO:0000256" key="3">
    <source>
        <dbReference type="ARBA" id="ARBA00012944"/>
    </source>
</evidence>
<dbReference type="PANTHER" id="PTHR11435:SF1">
    <property type="entry name" value="NADH-UBIQUINONE OXIDOREDUCTASE CHAIN 6"/>
    <property type="match status" value="1"/>
</dbReference>
<organism evidence="17">
    <name type="scientific">Ornithodoros waterbergensis</name>
    <dbReference type="NCBI Taxonomy" id="1580575"/>
    <lineage>
        <taxon>Eukaryota</taxon>
        <taxon>Metazoa</taxon>
        <taxon>Ecdysozoa</taxon>
        <taxon>Arthropoda</taxon>
        <taxon>Chelicerata</taxon>
        <taxon>Arachnida</taxon>
        <taxon>Acari</taxon>
        <taxon>Parasitiformes</taxon>
        <taxon>Ixodida</taxon>
        <taxon>Ixodoidea</taxon>
        <taxon>Argasidae</taxon>
        <taxon>Ornithodorinae</taxon>
        <taxon>Ornithodoros</taxon>
    </lineage>
</organism>
<evidence type="ECO:0000256" key="9">
    <source>
        <dbReference type="ARBA" id="ARBA00022982"/>
    </source>
</evidence>
<dbReference type="RefSeq" id="YP_010550100.1">
    <property type="nucleotide sequence ID" value="NC_068140.1"/>
</dbReference>
<evidence type="ECO:0000256" key="12">
    <source>
        <dbReference type="ARBA" id="ARBA00023128"/>
    </source>
</evidence>
<evidence type="ECO:0000256" key="16">
    <source>
        <dbReference type="SAM" id="Phobius"/>
    </source>
</evidence>
<evidence type="ECO:0000256" key="7">
    <source>
        <dbReference type="ARBA" id="ARBA00022692"/>
    </source>
</evidence>
<evidence type="ECO:0000256" key="5">
    <source>
        <dbReference type="ARBA" id="ARBA00022448"/>
    </source>
</evidence>
<accession>A0A1P8AGD5</accession>
<proteinExistence type="inferred from homology"/>
<dbReference type="GeneID" id="76368026"/>
<reference evidence="17" key="2">
    <citation type="journal article" date="2019" name="Ticks Tick Borne Dis.">
        <title>Argasid and ixodid systematics: Implications for soft tick evolution and systematics, with a new argasid species list.</title>
        <authorList>
            <person name="Mans B.J."/>
            <person name="Featherston J."/>
            <person name="Kvas M."/>
            <person name="Pillay K.A."/>
            <person name="de Klerk D.G."/>
            <person name="Pienaar R."/>
            <person name="de Castro M.H."/>
            <person name="Schwan T.G."/>
            <person name="Lopez J.E."/>
            <person name="Teel P."/>
            <person name="Perez de Leon A.A."/>
            <person name="Sonenshine D.E."/>
            <person name="Egekwu N.I."/>
            <person name="Bakkes D.K."/>
            <person name="Heyne H."/>
            <person name="Kanduma E.G."/>
            <person name="Nyangiwe N."/>
            <person name="Bouattour A."/>
            <person name="Latif A.A."/>
        </authorList>
    </citation>
    <scope>NUCLEOTIDE SEQUENCE</scope>
</reference>